<dbReference type="RefSeq" id="WP_163075911.1">
    <property type="nucleotide sequence ID" value="NZ_CP048630.1"/>
</dbReference>
<dbReference type="KEGG" id="apra:G3A50_14405"/>
<keyword evidence="2" id="KW-1185">Reference proteome</keyword>
<name>A0A6P1YPZ3_9HYPH</name>
<protein>
    <recommendedName>
        <fullName evidence="3">Mor transcription activator domain-containing protein</fullName>
    </recommendedName>
</protein>
<reference evidence="1 2" key="1">
    <citation type="submission" date="2020-02" db="EMBL/GenBank/DDBJ databases">
        <authorList>
            <person name="Li G."/>
        </authorList>
    </citation>
    <scope>NUCLEOTIDE SEQUENCE [LARGE SCALE GENOMIC DNA]</scope>
    <source>
        <strain evidence="1 2">DSM 102029</strain>
    </source>
</reference>
<dbReference type="EMBL" id="CP048630">
    <property type="protein sequence ID" value="QIB34766.1"/>
    <property type="molecule type" value="Genomic_DNA"/>
</dbReference>
<evidence type="ECO:0008006" key="3">
    <source>
        <dbReference type="Google" id="ProtNLM"/>
    </source>
</evidence>
<organism evidence="1 2">
    <name type="scientific">Ancylobacter pratisalsi</name>
    <dbReference type="NCBI Taxonomy" id="1745854"/>
    <lineage>
        <taxon>Bacteria</taxon>
        <taxon>Pseudomonadati</taxon>
        <taxon>Pseudomonadota</taxon>
        <taxon>Alphaproteobacteria</taxon>
        <taxon>Hyphomicrobiales</taxon>
        <taxon>Xanthobacteraceae</taxon>
        <taxon>Ancylobacter</taxon>
    </lineage>
</organism>
<evidence type="ECO:0000313" key="2">
    <source>
        <dbReference type="Proteomes" id="UP000464751"/>
    </source>
</evidence>
<proteinExistence type="predicted"/>
<evidence type="ECO:0000313" key="1">
    <source>
        <dbReference type="EMBL" id="QIB34766.1"/>
    </source>
</evidence>
<dbReference type="AlphaFoldDB" id="A0A6P1YPZ3"/>
<accession>A0A6P1YPZ3</accession>
<sequence>MTLPRPIGAIARFAQIIGPEAAFRLAEAHGGTRVYVPHKAAGSDLAKIIGDDAAALMTTEWQGVQVKIPVAREWRCVTYRSRGDTYDDIALRLGCDISTVHKILRAQQMTHVQLDFFPADLRP</sequence>
<dbReference type="Proteomes" id="UP000464751">
    <property type="component" value="Chromosome"/>
</dbReference>
<gene>
    <name evidence="1" type="ORF">G3A50_14405</name>
</gene>